<dbReference type="Gene3D" id="3.40.250.10">
    <property type="entry name" value="Rhodanese-like domain"/>
    <property type="match status" value="2"/>
</dbReference>
<dbReference type="PANTHER" id="PTHR44086">
    <property type="entry name" value="THIOSULFATE SULFURTRANSFERASE RDL2, MITOCHONDRIAL-RELATED"/>
    <property type="match status" value="1"/>
</dbReference>
<dbReference type="Pfam" id="PF00581">
    <property type="entry name" value="Rhodanese"/>
    <property type="match status" value="2"/>
</dbReference>
<feature type="domain" description="Rhodanese" evidence="2">
    <location>
        <begin position="53"/>
        <end position="155"/>
    </location>
</feature>
<accession>A0A2I9DUN9</accession>
<name>A0A2I9DUN9_9DEIO</name>
<feature type="chain" id="PRO_5014417576" evidence="1">
    <location>
        <begin position="20"/>
        <end position="275"/>
    </location>
</feature>
<dbReference type="PROSITE" id="PS50206">
    <property type="entry name" value="RHODANESE_3"/>
    <property type="match status" value="2"/>
</dbReference>
<dbReference type="GO" id="GO:0004792">
    <property type="term" value="F:thiosulfate-cyanide sulfurtransferase activity"/>
    <property type="evidence" value="ECO:0007669"/>
    <property type="project" value="TreeGrafter"/>
</dbReference>
<dbReference type="InterPro" id="IPR036873">
    <property type="entry name" value="Rhodanese-like_dom_sf"/>
</dbReference>
<evidence type="ECO:0000259" key="2">
    <source>
        <dbReference type="PROSITE" id="PS50206"/>
    </source>
</evidence>
<protein>
    <submittedName>
        <fullName evidence="3">Sulfurtransferase</fullName>
    </submittedName>
</protein>
<sequence>MNGKFRLLALSALASLALAQTPGLVATVFTTTLGEANVKTPEVSTGELRQILADGSALVLDARPHLEWAISHIPGALNVARKPGVSDSQYVSDVREIERLVAGNRGRALVLYCNGPMCGKSKRLSEDLLAAGFTNVRRYQLGAPIWRALGGVMVTEPDGARYIAASDRTAWWVDARGEEDFRAGSLNGAHHIPLAEVTKAKDNGNLPMEDHNTRLIVFGKDAGQARAVAEEIAKNAFHNVSFFPGSVNDLRAALAGPSARVPLLAAPHWTPHLEP</sequence>
<evidence type="ECO:0000313" key="3">
    <source>
        <dbReference type="EMBL" id="GBF04065.1"/>
    </source>
</evidence>
<dbReference type="SUPFAM" id="SSF52821">
    <property type="entry name" value="Rhodanese/Cell cycle control phosphatase"/>
    <property type="match status" value="2"/>
</dbReference>
<dbReference type="Proteomes" id="UP000236569">
    <property type="component" value="Unassembled WGS sequence"/>
</dbReference>
<reference evidence="4" key="1">
    <citation type="submission" date="2018-01" db="EMBL/GenBank/DDBJ databases">
        <title>Draft Genome Sequence of the Radioresistant Bacterium Deinococcus aerius TR0125, Isolated from the Higher Atmosphere above Japan.</title>
        <authorList>
            <person name="Satoh K."/>
            <person name="Arai H."/>
            <person name="Sanzen T."/>
            <person name="Kawaguchi Y."/>
            <person name="Hayashi H."/>
            <person name="Yokobori S."/>
            <person name="Yamagishi A."/>
            <person name="Oono Y."/>
            <person name="Narumi I."/>
        </authorList>
    </citation>
    <scope>NUCLEOTIDE SEQUENCE [LARGE SCALE GENOMIC DNA]</scope>
    <source>
        <strain evidence="4">TR0125</strain>
    </source>
</reference>
<keyword evidence="3" id="KW-0808">Transferase</keyword>
<evidence type="ECO:0000313" key="4">
    <source>
        <dbReference type="Proteomes" id="UP000236569"/>
    </source>
</evidence>
<organism evidence="3 4">
    <name type="scientific">Deinococcus aerius</name>
    <dbReference type="NCBI Taxonomy" id="200253"/>
    <lineage>
        <taxon>Bacteria</taxon>
        <taxon>Thermotogati</taxon>
        <taxon>Deinococcota</taxon>
        <taxon>Deinococci</taxon>
        <taxon>Deinococcales</taxon>
        <taxon>Deinococcaceae</taxon>
        <taxon>Deinococcus</taxon>
    </lineage>
</organism>
<gene>
    <name evidence="3" type="ORF">DAERI_010237</name>
</gene>
<dbReference type="PANTHER" id="PTHR44086:SF13">
    <property type="entry name" value="THIOSULFATE SULFURTRANSFERASE PSPE"/>
    <property type="match status" value="1"/>
</dbReference>
<keyword evidence="1" id="KW-0732">Signal</keyword>
<dbReference type="AlphaFoldDB" id="A0A2I9DUN9"/>
<dbReference type="InterPro" id="IPR001763">
    <property type="entry name" value="Rhodanese-like_dom"/>
</dbReference>
<comment type="caution">
    <text evidence="3">The sequence shown here is derived from an EMBL/GenBank/DDBJ whole genome shotgun (WGS) entry which is preliminary data.</text>
</comment>
<evidence type="ECO:0000256" key="1">
    <source>
        <dbReference type="SAM" id="SignalP"/>
    </source>
</evidence>
<feature type="signal peptide" evidence="1">
    <location>
        <begin position="1"/>
        <end position="19"/>
    </location>
</feature>
<dbReference type="CDD" id="cd00158">
    <property type="entry name" value="RHOD"/>
    <property type="match status" value="2"/>
</dbReference>
<proteinExistence type="predicted"/>
<dbReference type="EMBL" id="BFAG01000001">
    <property type="protein sequence ID" value="GBF04065.1"/>
    <property type="molecule type" value="Genomic_DNA"/>
</dbReference>
<dbReference type="OrthoDB" id="9770030at2"/>
<dbReference type="SMART" id="SM00450">
    <property type="entry name" value="RHOD"/>
    <property type="match status" value="2"/>
</dbReference>
<feature type="domain" description="Rhodanese" evidence="2">
    <location>
        <begin position="166"/>
        <end position="259"/>
    </location>
</feature>
<keyword evidence="4" id="KW-1185">Reference proteome</keyword>
<dbReference type="RefSeq" id="WP_103127652.1">
    <property type="nucleotide sequence ID" value="NZ_BFAG01000001.1"/>
</dbReference>